<reference evidence="4" key="1">
    <citation type="submission" date="2024-04" db="EMBL/GenBank/DDBJ databases">
        <title>Salinicola lusitanus LLJ914,a marine bacterium isolated from the Okinawa Trough.</title>
        <authorList>
            <person name="Li J."/>
        </authorList>
    </citation>
    <scope>NUCLEOTIDE SEQUENCE [LARGE SCALE GENOMIC DNA]</scope>
</reference>
<dbReference type="Proteomes" id="UP001460270">
    <property type="component" value="Unassembled WGS sequence"/>
</dbReference>
<proteinExistence type="predicted"/>
<feature type="transmembrane region" description="Helical" evidence="2">
    <location>
        <begin position="15"/>
        <end position="38"/>
    </location>
</feature>
<dbReference type="AlphaFoldDB" id="A0AAW0PMS1"/>
<protein>
    <submittedName>
        <fullName evidence="3">Uncharacterized protein</fullName>
    </submittedName>
</protein>
<keyword evidence="2" id="KW-0472">Membrane</keyword>
<keyword evidence="2" id="KW-0812">Transmembrane</keyword>
<dbReference type="EMBL" id="JBBPFD010000004">
    <property type="protein sequence ID" value="KAK7930141.1"/>
    <property type="molecule type" value="Genomic_DNA"/>
</dbReference>
<sequence>MEVLLLLYSVLHVRLYASVLLGLLFSVLFEAFGWLPFLQKGYNNTEEDTLRWLGPGKALLHMCAHVIGIHLFIIPRGGESPERTYDPLCDASTVADELMKQGDDEGVSGENSGKRYSSGACSASAVSVGEQEVQQDYNHKVP</sequence>
<feature type="region of interest" description="Disordered" evidence="1">
    <location>
        <begin position="100"/>
        <end position="142"/>
    </location>
</feature>
<feature type="compositionally biased region" description="Low complexity" evidence="1">
    <location>
        <begin position="117"/>
        <end position="129"/>
    </location>
</feature>
<name>A0AAW0PMS1_9GOBI</name>
<keyword evidence="2" id="KW-1133">Transmembrane helix</keyword>
<evidence type="ECO:0000256" key="2">
    <source>
        <dbReference type="SAM" id="Phobius"/>
    </source>
</evidence>
<evidence type="ECO:0000313" key="4">
    <source>
        <dbReference type="Proteomes" id="UP001460270"/>
    </source>
</evidence>
<organism evidence="3 4">
    <name type="scientific">Mugilogobius chulae</name>
    <name type="common">yellowstripe goby</name>
    <dbReference type="NCBI Taxonomy" id="88201"/>
    <lineage>
        <taxon>Eukaryota</taxon>
        <taxon>Metazoa</taxon>
        <taxon>Chordata</taxon>
        <taxon>Craniata</taxon>
        <taxon>Vertebrata</taxon>
        <taxon>Euteleostomi</taxon>
        <taxon>Actinopterygii</taxon>
        <taxon>Neopterygii</taxon>
        <taxon>Teleostei</taxon>
        <taxon>Neoteleostei</taxon>
        <taxon>Acanthomorphata</taxon>
        <taxon>Gobiaria</taxon>
        <taxon>Gobiiformes</taxon>
        <taxon>Gobioidei</taxon>
        <taxon>Gobiidae</taxon>
        <taxon>Gobionellinae</taxon>
        <taxon>Mugilogobius</taxon>
    </lineage>
</organism>
<evidence type="ECO:0000256" key="1">
    <source>
        <dbReference type="SAM" id="MobiDB-lite"/>
    </source>
</evidence>
<evidence type="ECO:0000313" key="3">
    <source>
        <dbReference type="EMBL" id="KAK7930141.1"/>
    </source>
</evidence>
<accession>A0AAW0PMS1</accession>
<gene>
    <name evidence="3" type="ORF">WMY93_006536</name>
</gene>
<keyword evidence="4" id="KW-1185">Reference proteome</keyword>
<comment type="caution">
    <text evidence="3">The sequence shown here is derived from an EMBL/GenBank/DDBJ whole genome shotgun (WGS) entry which is preliminary data.</text>
</comment>